<dbReference type="Pfam" id="PF08245">
    <property type="entry name" value="Mur_ligase_M"/>
    <property type="match status" value="1"/>
</dbReference>
<keyword evidence="4 10" id="KW-0547">Nucleotide-binding</keyword>
<keyword evidence="15" id="KW-1185">Reference proteome</keyword>
<dbReference type="PANTHER" id="PTHR43024">
    <property type="entry name" value="UDP-N-ACETYLMURAMOYL-TRIPEPTIDE--D-ALANYL-D-ALANINE LIGASE"/>
    <property type="match status" value="1"/>
</dbReference>
<dbReference type="SUPFAM" id="SSF53623">
    <property type="entry name" value="MurD-like peptide ligases, catalytic domain"/>
    <property type="match status" value="1"/>
</dbReference>
<protein>
    <recommendedName>
        <fullName evidence="10 11">UDP-N-acetylmuramoyl-tripeptide--D-alanyl-D-alanine ligase</fullName>
        <ecNumber evidence="10 11">6.3.2.10</ecNumber>
    </recommendedName>
    <alternativeName>
        <fullName evidence="10">D-alanyl-D-alanine-adding enzyme</fullName>
    </alternativeName>
</protein>
<keyword evidence="3 10" id="KW-0132">Cell division</keyword>
<dbReference type="SUPFAM" id="SSF63418">
    <property type="entry name" value="MurE/MurF N-terminal domain"/>
    <property type="match status" value="1"/>
</dbReference>
<dbReference type="Gene3D" id="3.40.1190.10">
    <property type="entry name" value="Mur-like, catalytic domain"/>
    <property type="match status" value="1"/>
</dbReference>
<keyword evidence="1 10" id="KW-0963">Cytoplasm</keyword>
<evidence type="ECO:0000256" key="5">
    <source>
        <dbReference type="ARBA" id="ARBA00022840"/>
    </source>
</evidence>
<feature type="domain" description="Mur ligase central" evidence="13">
    <location>
        <begin position="96"/>
        <end position="274"/>
    </location>
</feature>
<keyword evidence="6 10" id="KW-0133">Cell shape</keyword>
<evidence type="ECO:0000256" key="1">
    <source>
        <dbReference type="ARBA" id="ARBA00022490"/>
    </source>
</evidence>
<comment type="subcellular location">
    <subcellularLocation>
        <location evidence="10 11">Cytoplasm</location>
    </subcellularLocation>
</comment>
<evidence type="ECO:0000256" key="6">
    <source>
        <dbReference type="ARBA" id="ARBA00022960"/>
    </source>
</evidence>
<gene>
    <name evidence="10 14" type="primary">murF</name>
    <name evidence="14" type="ORF">EMA8858_02770</name>
</gene>
<comment type="catalytic activity">
    <reaction evidence="10 11">
        <text>D-alanyl-D-alanine + UDP-N-acetyl-alpha-D-muramoyl-L-alanyl-gamma-D-glutamyl-meso-2,6-diaminopimelate + ATP = UDP-N-acetyl-alpha-D-muramoyl-L-alanyl-gamma-D-glutamyl-meso-2,6-diaminopimeloyl-D-alanyl-D-alanine + ADP + phosphate + H(+)</text>
        <dbReference type="Rhea" id="RHEA:28374"/>
        <dbReference type="ChEBI" id="CHEBI:15378"/>
        <dbReference type="ChEBI" id="CHEBI:30616"/>
        <dbReference type="ChEBI" id="CHEBI:43474"/>
        <dbReference type="ChEBI" id="CHEBI:57822"/>
        <dbReference type="ChEBI" id="CHEBI:61386"/>
        <dbReference type="ChEBI" id="CHEBI:83905"/>
        <dbReference type="ChEBI" id="CHEBI:456216"/>
        <dbReference type="EC" id="6.3.2.10"/>
    </reaction>
</comment>
<dbReference type="SUPFAM" id="SSF53244">
    <property type="entry name" value="MurD-like peptide ligases, peptide-binding domain"/>
    <property type="match status" value="1"/>
</dbReference>
<comment type="similarity">
    <text evidence="10">Belongs to the MurCDEF family. MurF subfamily.</text>
</comment>
<dbReference type="Gene3D" id="3.90.190.20">
    <property type="entry name" value="Mur ligase, C-terminal domain"/>
    <property type="match status" value="1"/>
</dbReference>
<dbReference type="GO" id="GO:0047480">
    <property type="term" value="F:UDP-N-acetylmuramoyl-tripeptide-D-alanyl-D-alanine ligase activity"/>
    <property type="evidence" value="ECO:0007669"/>
    <property type="project" value="UniProtKB-EC"/>
</dbReference>
<comment type="caution">
    <text evidence="14">The sequence shown here is derived from an EMBL/GenBank/DDBJ whole genome shotgun (WGS) entry which is preliminary data.</text>
</comment>
<dbReference type="HAMAP" id="MF_02019">
    <property type="entry name" value="MurF"/>
    <property type="match status" value="1"/>
</dbReference>
<evidence type="ECO:0000259" key="13">
    <source>
        <dbReference type="Pfam" id="PF08245"/>
    </source>
</evidence>
<comment type="function">
    <text evidence="10 11">Involved in cell wall formation. Catalyzes the final step in the synthesis of UDP-N-acetylmuramoyl-pentapeptide, the precursor of murein.</text>
</comment>
<keyword evidence="8 10" id="KW-0131">Cell cycle</keyword>
<dbReference type="EMBL" id="CAKLPY010000002">
    <property type="protein sequence ID" value="CAH0996638.1"/>
    <property type="molecule type" value="Genomic_DNA"/>
</dbReference>
<feature type="domain" description="Mur ligase C-terminal" evidence="12">
    <location>
        <begin position="298"/>
        <end position="416"/>
    </location>
</feature>
<evidence type="ECO:0000313" key="14">
    <source>
        <dbReference type="EMBL" id="CAH0996638.1"/>
    </source>
</evidence>
<proteinExistence type="inferred from homology"/>
<dbReference type="Proteomes" id="UP000837932">
    <property type="component" value="Unassembled WGS sequence"/>
</dbReference>
<dbReference type="NCBIfam" id="TIGR01143">
    <property type="entry name" value="murF"/>
    <property type="match status" value="1"/>
</dbReference>
<evidence type="ECO:0000256" key="11">
    <source>
        <dbReference type="RuleBase" id="RU004136"/>
    </source>
</evidence>
<feature type="binding site" evidence="10">
    <location>
        <begin position="97"/>
        <end position="103"/>
    </location>
    <ligand>
        <name>ATP</name>
        <dbReference type="ChEBI" id="CHEBI:30616"/>
    </ligand>
</feature>
<dbReference type="Pfam" id="PF02875">
    <property type="entry name" value="Mur_ligase_C"/>
    <property type="match status" value="1"/>
</dbReference>
<name>A0ABM9ASY8_9BACT</name>
<dbReference type="RefSeq" id="WP_238807191.1">
    <property type="nucleotide sequence ID" value="NZ_CAKLPY010000002.1"/>
</dbReference>
<sequence length="427" mass="47065">MSIAELYQKFKASNGISTDTRKIDNGVMFFALKGDKFNANSFAHEALSKGAKYVVIDESKYATDDRCILVGDVLYTLQKLANYHRQQLNIPFVGMTGSNGKTTSKELVAAVLSKKFKTYYTKGNLNNHIGVPLTLLGIDESYEIAVIEMGANHQGEIRDLCTICEPTHGFITNVGKAHLEGFGGVEGVKKGKGELYDFLEKSGGTVFVNAKSLALVEMAAQRKFKFQFDYLAADKEPRMLQDSPVVVFTANSKEYTTHLPGSYNFENIAAALAIGQHFGVPVELANEAVSEYNPDNNRSQIVEKGTNSILLDAYNANPSSMSASIQNFINLKTDKKKVVILGDMFELGDEAPEEHRIIGELIAKGNFDLVVLFGQLMSSALVSLPNAFYFSDKFSLHNWLIDKQLQDSYILIKGSRGVSLETVLPFL</sequence>
<dbReference type="Gene3D" id="3.40.1390.10">
    <property type="entry name" value="MurE/MurF, N-terminal domain"/>
    <property type="match status" value="1"/>
</dbReference>
<keyword evidence="5 10" id="KW-0067">ATP-binding</keyword>
<dbReference type="InterPro" id="IPR036565">
    <property type="entry name" value="Mur-like_cat_sf"/>
</dbReference>
<comment type="pathway">
    <text evidence="10 11">Cell wall biogenesis; peptidoglycan biosynthesis.</text>
</comment>
<dbReference type="InterPro" id="IPR051046">
    <property type="entry name" value="MurCDEF_CellWall_CoF430Synth"/>
</dbReference>
<evidence type="ECO:0000256" key="2">
    <source>
        <dbReference type="ARBA" id="ARBA00022598"/>
    </source>
</evidence>
<evidence type="ECO:0000256" key="4">
    <source>
        <dbReference type="ARBA" id="ARBA00022741"/>
    </source>
</evidence>
<dbReference type="InterPro" id="IPR035911">
    <property type="entry name" value="MurE/MurF_N"/>
</dbReference>
<dbReference type="InterPro" id="IPR004101">
    <property type="entry name" value="Mur_ligase_C"/>
</dbReference>
<organism evidence="14 15">
    <name type="scientific">Emticicia aquatica</name>
    <dbReference type="NCBI Taxonomy" id="1681835"/>
    <lineage>
        <taxon>Bacteria</taxon>
        <taxon>Pseudomonadati</taxon>
        <taxon>Bacteroidota</taxon>
        <taxon>Cytophagia</taxon>
        <taxon>Cytophagales</taxon>
        <taxon>Leadbetterellaceae</taxon>
        <taxon>Emticicia</taxon>
    </lineage>
</organism>
<reference evidence="14" key="1">
    <citation type="submission" date="2021-12" db="EMBL/GenBank/DDBJ databases">
        <authorList>
            <person name="Rodrigo-Torres L."/>
            <person name="Arahal R. D."/>
            <person name="Lucena T."/>
        </authorList>
    </citation>
    <scope>NUCLEOTIDE SEQUENCE</scope>
    <source>
        <strain evidence="14">CECT 8858</strain>
    </source>
</reference>
<dbReference type="InterPro" id="IPR005863">
    <property type="entry name" value="UDP-N-AcMur_synth"/>
</dbReference>
<evidence type="ECO:0000259" key="12">
    <source>
        <dbReference type="Pfam" id="PF02875"/>
    </source>
</evidence>
<evidence type="ECO:0000313" key="15">
    <source>
        <dbReference type="Proteomes" id="UP000837932"/>
    </source>
</evidence>
<evidence type="ECO:0000256" key="8">
    <source>
        <dbReference type="ARBA" id="ARBA00023306"/>
    </source>
</evidence>
<keyword evidence="2 10" id="KW-0436">Ligase</keyword>
<keyword evidence="9 10" id="KW-0961">Cell wall biogenesis/degradation</keyword>
<dbReference type="PANTHER" id="PTHR43024:SF1">
    <property type="entry name" value="UDP-N-ACETYLMURAMOYL-TRIPEPTIDE--D-ALANYL-D-ALANINE LIGASE"/>
    <property type="match status" value="1"/>
</dbReference>
<keyword evidence="7 10" id="KW-0573">Peptidoglycan synthesis</keyword>
<evidence type="ECO:0000256" key="10">
    <source>
        <dbReference type="HAMAP-Rule" id="MF_02019"/>
    </source>
</evidence>
<dbReference type="EC" id="6.3.2.10" evidence="10 11"/>
<dbReference type="InterPro" id="IPR013221">
    <property type="entry name" value="Mur_ligase_cen"/>
</dbReference>
<evidence type="ECO:0000256" key="3">
    <source>
        <dbReference type="ARBA" id="ARBA00022618"/>
    </source>
</evidence>
<dbReference type="InterPro" id="IPR036615">
    <property type="entry name" value="Mur_ligase_C_dom_sf"/>
</dbReference>
<evidence type="ECO:0000256" key="7">
    <source>
        <dbReference type="ARBA" id="ARBA00022984"/>
    </source>
</evidence>
<evidence type="ECO:0000256" key="9">
    <source>
        <dbReference type="ARBA" id="ARBA00023316"/>
    </source>
</evidence>
<accession>A0ABM9ASY8</accession>